<evidence type="ECO:0000313" key="2">
    <source>
        <dbReference type="EMBL" id="RHG64758.1"/>
    </source>
</evidence>
<reference evidence="2 3" key="1">
    <citation type="submission" date="2018-08" db="EMBL/GenBank/DDBJ databases">
        <title>A genome reference for cultivated species of the human gut microbiota.</title>
        <authorList>
            <person name="Zou Y."/>
            <person name="Xue W."/>
            <person name="Luo G."/>
        </authorList>
    </citation>
    <scope>NUCLEOTIDE SEQUENCE [LARGE SCALE GENOMIC DNA]</scope>
    <source>
        <strain evidence="2 3">AM22-1</strain>
    </source>
</reference>
<comment type="caution">
    <text evidence="2">The sequence shown here is derived from an EMBL/GenBank/DDBJ whole genome shotgun (WGS) entry which is preliminary data.</text>
</comment>
<sequence length="153" mass="17859">MLNGQLYINGKDAYLTWGIFLDENALSALMTPASNKEFISNKYRSKDGKSVIKHNPRLDEREITLPFNMTAKDSDTFMMNYARFCEEVLAKGELVIRTRFQPNVWYRCIYLSCTQFSQFIREMAKFSLKLNEPDPSDRGETSKYTSYDSDKEK</sequence>
<dbReference type="AlphaFoldDB" id="A0A3R6H7B8"/>
<dbReference type="Gene3D" id="2.40.30.200">
    <property type="match status" value="1"/>
</dbReference>
<dbReference type="Proteomes" id="UP000286501">
    <property type="component" value="Unassembled WGS sequence"/>
</dbReference>
<accession>A0A3R6H7B8</accession>
<evidence type="ECO:0000313" key="3">
    <source>
        <dbReference type="Proteomes" id="UP000286501"/>
    </source>
</evidence>
<organism evidence="2 3">
    <name type="scientific">Segatella copri</name>
    <dbReference type="NCBI Taxonomy" id="165179"/>
    <lineage>
        <taxon>Bacteria</taxon>
        <taxon>Pseudomonadati</taxon>
        <taxon>Bacteroidota</taxon>
        <taxon>Bacteroidia</taxon>
        <taxon>Bacteroidales</taxon>
        <taxon>Prevotellaceae</taxon>
        <taxon>Segatella</taxon>
    </lineage>
</organism>
<proteinExistence type="predicted"/>
<feature type="region of interest" description="Disordered" evidence="1">
    <location>
        <begin position="131"/>
        <end position="153"/>
    </location>
</feature>
<dbReference type="RefSeq" id="WP_118201094.1">
    <property type="nucleotide sequence ID" value="NZ_QRIE01000005.1"/>
</dbReference>
<gene>
    <name evidence="2" type="ORF">DW250_09915</name>
</gene>
<feature type="compositionally biased region" description="Basic and acidic residues" evidence="1">
    <location>
        <begin position="131"/>
        <end position="141"/>
    </location>
</feature>
<dbReference type="EMBL" id="QRIN01000040">
    <property type="protein sequence ID" value="RHG64758.1"/>
    <property type="molecule type" value="Genomic_DNA"/>
</dbReference>
<name>A0A3R6H7B8_9BACT</name>
<evidence type="ECO:0000256" key="1">
    <source>
        <dbReference type="SAM" id="MobiDB-lite"/>
    </source>
</evidence>
<protein>
    <submittedName>
        <fullName evidence="2">Uncharacterized protein</fullName>
    </submittedName>
</protein>